<keyword evidence="1" id="KW-1133">Transmembrane helix</keyword>
<keyword evidence="1" id="KW-0472">Membrane</keyword>
<protein>
    <submittedName>
        <fullName evidence="2">(northern house mosquito) hypothetical protein</fullName>
    </submittedName>
</protein>
<accession>A0A8D8ITL3</accession>
<sequence>MIMTSSLTHDWFELSEPWRFRLPFGSVFGLSRSAAGAVVGVLVAFATDAPIGCLLREFFNRSAAGESIEGLCRGGSSGLSSLLEALVRTRFSADSGWDGMSIVRGE</sequence>
<proteinExistence type="predicted"/>
<dbReference type="EMBL" id="HBUE01089887">
    <property type="protein sequence ID" value="CAG6481001.1"/>
    <property type="molecule type" value="Transcribed_RNA"/>
</dbReference>
<reference evidence="2" key="1">
    <citation type="submission" date="2021-05" db="EMBL/GenBank/DDBJ databases">
        <authorList>
            <person name="Alioto T."/>
            <person name="Alioto T."/>
            <person name="Gomez Garrido J."/>
        </authorList>
    </citation>
    <scope>NUCLEOTIDE SEQUENCE</scope>
</reference>
<feature type="transmembrane region" description="Helical" evidence="1">
    <location>
        <begin position="20"/>
        <end position="46"/>
    </location>
</feature>
<dbReference type="EMBL" id="HBUE01258686">
    <property type="protein sequence ID" value="CAG6557844.1"/>
    <property type="molecule type" value="Transcribed_RNA"/>
</dbReference>
<dbReference type="EMBL" id="HBUE01258688">
    <property type="protein sequence ID" value="CAG6557846.1"/>
    <property type="molecule type" value="Transcribed_RNA"/>
</dbReference>
<dbReference type="AlphaFoldDB" id="A0A8D8ITL3"/>
<organism evidence="2">
    <name type="scientific">Culex pipiens</name>
    <name type="common">House mosquito</name>
    <dbReference type="NCBI Taxonomy" id="7175"/>
    <lineage>
        <taxon>Eukaryota</taxon>
        <taxon>Metazoa</taxon>
        <taxon>Ecdysozoa</taxon>
        <taxon>Arthropoda</taxon>
        <taxon>Hexapoda</taxon>
        <taxon>Insecta</taxon>
        <taxon>Pterygota</taxon>
        <taxon>Neoptera</taxon>
        <taxon>Endopterygota</taxon>
        <taxon>Diptera</taxon>
        <taxon>Nematocera</taxon>
        <taxon>Culicoidea</taxon>
        <taxon>Culicidae</taxon>
        <taxon>Culicinae</taxon>
        <taxon>Culicini</taxon>
        <taxon>Culex</taxon>
        <taxon>Culex</taxon>
    </lineage>
</organism>
<evidence type="ECO:0000256" key="1">
    <source>
        <dbReference type="SAM" id="Phobius"/>
    </source>
</evidence>
<dbReference type="EMBL" id="HBUE01153647">
    <property type="protein sequence ID" value="CAG6506530.1"/>
    <property type="molecule type" value="Transcribed_RNA"/>
</dbReference>
<keyword evidence="1" id="KW-0812">Transmembrane</keyword>
<evidence type="ECO:0000313" key="2">
    <source>
        <dbReference type="EMBL" id="CAG6557846.1"/>
    </source>
</evidence>
<name>A0A8D8ITL3_CULPI</name>
<dbReference type="EMBL" id="HBUE01153645">
    <property type="protein sequence ID" value="CAG6506528.1"/>
    <property type="molecule type" value="Transcribed_RNA"/>
</dbReference>